<name>A0ABR0AZ87_9CRUS</name>
<protein>
    <submittedName>
        <fullName evidence="1">Uncharacterized protein</fullName>
    </submittedName>
</protein>
<reference evidence="1 2" key="1">
    <citation type="journal article" date="2023" name="Nucleic Acids Res.">
        <title>The hologenome of Daphnia magna reveals possible DNA methylation and microbiome-mediated evolution of the host genome.</title>
        <authorList>
            <person name="Chaturvedi A."/>
            <person name="Li X."/>
            <person name="Dhandapani V."/>
            <person name="Marshall H."/>
            <person name="Kissane S."/>
            <person name="Cuenca-Cambronero M."/>
            <person name="Asole G."/>
            <person name="Calvet F."/>
            <person name="Ruiz-Romero M."/>
            <person name="Marangio P."/>
            <person name="Guigo R."/>
            <person name="Rago D."/>
            <person name="Mirbahai L."/>
            <person name="Eastwood N."/>
            <person name="Colbourne J.K."/>
            <person name="Zhou J."/>
            <person name="Mallon E."/>
            <person name="Orsini L."/>
        </authorList>
    </citation>
    <scope>NUCLEOTIDE SEQUENCE [LARGE SCALE GENOMIC DNA]</scope>
    <source>
        <strain evidence="1">LRV0_1</strain>
    </source>
</reference>
<dbReference type="EMBL" id="JAOYFB010000039">
    <property type="protein sequence ID" value="KAK4030455.1"/>
    <property type="molecule type" value="Genomic_DNA"/>
</dbReference>
<evidence type="ECO:0000313" key="1">
    <source>
        <dbReference type="EMBL" id="KAK4030455.1"/>
    </source>
</evidence>
<evidence type="ECO:0000313" key="2">
    <source>
        <dbReference type="Proteomes" id="UP001234178"/>
    </source>
</evidence>
<keyword evidence="2" id="KW-1185">Reference proteome</keyword>
<proteinExistence type="predicted"/>
<accession>A0ABR0AZ87</accession>
<dbReference type="Proteomes" id="UP001234178">
    <property type="component" value="Unassembled WGS sequence"/>
</dbReference>
<comment type="caution">
    <text evidence="1">The sequence shown here is derived from an EMBL/GenBank/DDBJ whole genome shotgun (WGS) entry which is preliminary data.</text>
</comment>
<gene>
    <name evidence="1" type="ORF">OUZ56_023556</name>
</gene>
<organism evidence="1 2">
    <name type="scientific">Daphnia magna</name>
    <dbReference type="NCBI Taxonomy" id="35525"/>
    <lineage>
        <taxon>Eukaryota</taxon>
        <taxon>Metazoa</taxon>
        <taxon>Ecdysozoa</taxon>
        <taxon>Arthropoda</taxon>
        <taxon>Crustacea</taxon>
        <taxon>Branchiopoda</taxon>
        <taxon>Diplostraca</taxon>
        <taxon>Cladocera</taxon>
        <taxon>Anomopoda</taxon>
        <taxon>Daphniidae</taxon>
        <taxon>Daphnia</taxon>
    </lineage>
</organism>
<sequence length="113" mass="12595">MQCLCVHTFVQSSIPTPLGGIEPPAFRYNTILFKDKLPNRWMGRFSYKEREKSESRMPSTSQTPFIRSVGMVDISDSMVSCIETIADAMNKRSHSVAVITSALHAEGPQFDPG</sequence>